<dbReference type="CDD" id="cd06261">
    <property type="entry name" value="TM_PBP2"/>
    <property type="match status" value="1"/>
</dbReference>
<evidence type="ECO:0000256" key="1">
    <source>
        <dbReference type="ARBA" id="ARBA00004651"/>
    </source>
</evidence>
<dbReference type="PANTHER" id="PTHR32243:SF50">
    <property type="entry name" value="MALTOSE_MALTODEXTRIN TRANSPORT SYSTEM PERMEASE PROTEIN MALG"/>
    <property type="match status" value="1"/>
</dbReference>
<evidence type="ECO:0000256" key="5">
    <source>
        <dbReference type="ARBA" id="ARBA00022597"/>
    </source>
</evidence>
<dbReference type="PANTHER" id="PTHR32243">
    <property type="entry name" value="MALTOSE TRANSPORT SYSTEM PERMEASE-RELATED"/>
    <property type="match status" value="1"/>
</dbReference>
<dbReference type="InterPro" id="IPR050901">
    <property type="entry name" value="BP-dep_ABC_trans_perm"/>
</dbReference>
<evidence type="ECO:0000256" key="9">
    <source>
        <dbReference type="RuleBase" id="RU363032"/>
    </source>
</evidence>
<evidence type="ECO:0000256" key="7">
    <source>
        <dbReference type="ARBA" id="ARBA00022989"/>
    </source>
</evidence>
<feature type="transmembrane region" description="Helical" evidence="9">
    <location>
        <begin position="12"/>
        <end position="33"/>
    </location>
</feature>
<evidence type="ECO:0000256" key="3">
    <source>
        <dbReference type="ARBA" id="ARBA00022448"/>
    </source>
</evidence>
<evidence type="ECO:0000313" key="12">
    <source>
        <dbReference type="Proteomes" id="UP000295636"/>
    </source>
</evidence>
<feature type="domain" description="ABC transmembrane type-1" evidence="10">
    <location>
        <begin position="73"/>
        <end position="265"/>
    </location>
</feature>
<comment type="subcellular location">
    <subcellularLocation>
        <location evidence="1 9">Cell membrane</location>
        <topology evidence="1 9">Multi-pass membrane protein</topology>
    </subcellularLocation>
</comment>
<accession>A0A4R5KTL0</accession>
<dbReference type="RefSeq" id="WP_133227167.1">
    <property type="nucleotide sequence ID" value="NZ_SMRT01000003.1"/>
</dbReference>
<evidence type="ECO:0000256" key="6">
    <source>
        <dbReference type="ARBA" id="ARBA00022692"/>
    </source>
</evidence>
<keyword evidence="4" id="KW-1003">Cell membrane</keyword>
<keyword evidence="7 9" id="KW-1133">Transmembrane helix</keyword>
<dbReference type="SUPFAM" id="SSF161098">
    <property type="entry name" value="MetI-like"/>
    <property type="match status" value="1"/>
</dbReference>
<evidence type="ECO:0000256" key="8">
    <source>
        <dbReference type="ARBA" id="ARBA00023136"/>
    </source>
</evidence>
<dbReference type="PROSITE" id="PS50928">
    <property type="entry name" value="ABC_TM1"/>
    <property type="match status" value="1"/>
</dbReference>
<reference evidence="11 12" key="1">
    <citation type="submission" date="2019-03" db="EMBL/GenBank/DDBJ databases">
        <title>This is whole genome sequence of Paenibacillus sp MS74 strain.</title>
        <authorList>
            <person name="Trinh H.N."/>
        </authorList>
    </citation>
    <scope>NUCLEOTIDE SEQUENCE [LARGE SCALE GENOMIC DNA]</scope>
    <source>
        <strain evidence="11 12">MS74</strain>
    </source>
</reference>
<dbReference type="GO" id="GO:0005886">
    <property type="term" value="C:plasma membrane"/>
    <property type="evidence" value="ECO:0007669"/>
    <property type="project" value="UniProtKB-SubCell"/>
</dbReference>
<sequence>MSIRTMKAAAFALRWGLTLIVSFVILFPLYWILISSLTPKQMAFKTPIDYLPDTLTLQNYIHLYKNLGIGEMAYNTLLITAVSLLASIILGVIAAYAFARHDDSKGIDSAFKLLIFSAMIPPIVTARPLYDFMKSVNMVDTFTGLTILYTSSLLPFSVLILYNFVKQIPVSIEEAAHVDGANNMQILFKVVFPLMKPAVATISIINFIHCLNEFFTPLFFSHNISLLSVGITSLPRENDYELPWDLISAMGWFIILPIIIFVLIFEKNIMEGMMAGGVKQ</sequence>
<keyword evidence="3 9" id="KW-0813">Transport</keyword>
<dbReference type="InterPro" id="IPR035906">
    <property type="entry name" value="MetI-like_sf"/>
</dbReference>
<evidence type="ECO:0000313" key="11">
    <source>
        <dbReference type="EMBL" id="TDF98782.1"/>
    </source>
</evidence>
<organism evidence="11 12">
    <name type="scientific">Paenibacillus piri</name>
    <dbReference type="NCBI Taxonomy" id="2547395"/>
    <lineage>
        <taxon>Bacteria</taxon>
        <taxon>Bacillati</taxon>
        <taxon>Bacillota</taxon>
        <taxon>Bacilli</taxon>
        <taxon>Bacillales</taxon>
        <taxon>Paenibacillaceae</taxon>
        <taxon>Paenibacillus</taxon>
    </lineage>
</organism>
<keyword evidence="8 9" id="KW-0472">Membrane</keyword>
<dbReference type="Pfam" id="PF00528">
    <property type="entry name" value="BPD_transp_1"/>
    <property type="match status" value="1"/>
</dbReference>
<dbReference type="AlphaFoldDB" id="A0A4R5KTL0"/>
<feature type="transmembrane region" description="Helical" evidence="9">
    <location>
        <begin position="142"/>
        <end position="165"/>
    </location>
</feature>
<comment type="caution">
    <text evidence="11">The sequence shown here is derived from an EMBL/GenBank/DDBJ whole genome shotgun (WGS) entry which is preliminary data.</text>
</comment>
<feature type="transmembrane region" description="Helical" evidence="9">
    <location>
        <begin position="186"/>
        <end position="208"/>
    </location>
</feature>
<feature type="transmembrane region" description="Helical" evidence="9">
    <location>
        <begin position="246"/>
        <end position="265"/>
    </location>
</feature>
<dbReference type="Gene3D" id="1.10.3720.10">
    <property type="entry name" value="MetI-like"/>
    <property type="match status" value="1"/>
</dbReference>
<evidence type="ECO:0000256" key="4">
    <source>
        <dbReference type="ARBA" id="ARBA00022475"/>
    </source>
</evidence>
<feature type="transmembrane region" description="Helical" evidence="9">
    <location>
        <begin position="110"/>
        <end position="130"/>
    </location>
</feature>
<keyword evidence="6 9" id="KW-0812">Transmembrane</keyword>
<dbReference type="Proteomes" id="UP000295636">
    <property type="component" value="Unassembled WGS sequence"/>
</dbReference>
<evidence type="ECO:0000259" key="10">
    <source>
        <dbReference type="PROSITE" id="PS50928"/>
    </source>
</evidence>
<dbReference type="EMBL" id="SMRT01000003">
    <property type="protein sequence ID" value="TDF98782.1"/>
    <property type="molecule type" value="Genomic_DNA"/>
</dbReference>
<evidence type="ECO:0000256" key="2">
    <source>
        <dbReference type="ARBA" id="ARBA00009047"/>
    </source>
</evidence>
<proteinExistence type="inferred from homology"/>
<keyword evidence="5" id="KW-0762">Sugar transport</keyword>
<dbReference type="GO" id="GO:0055085">
    <property type="term" value="P:transmembrane transport"/>
    <property type="evidence" value="ECO:0007669"/>
    <property type="project" value="InterPro"/>
</dbReference>
<comment type="similarity">
    <text evidence="2">Belongs to the binding-protein-dependent transport system permease family. MalFG subfamily.</text>
</comment>
<keyword evidence="12" id="KW-1185">Reference proteome</keyword>
<dbReference type="InterPro" id="IPR000515">
    <property type="entry name" value="MetI-like"/>
</dbReference>
<gene>
    <name evidence="11" type="ORF">E1757_09690</name>
</gene>
<dbReference type="OrthoDB" id="9810086at2"/>
<protein>
    <submittedName>
        <fullName evidence="11">Carbohydrate ABC transporter permease</fullName>
    </submittedName>
</protein>
<feature type="transmembrane region" description="Helical" evidence="9">
    <location>
        <begin position="72"/>
        <end position="98"/>
    </location>
</feature>
<name>A0A4R5KTL0_9BACL</name>